<dbReference type="RefSeq" id="WP_008858740.1">
    <property type="nucleotide sequence ID" value="NZ_JH591187.1"/>
</dbReference>
<dbReference type="OrthoDB" id="9809324at2"/>
<proteinExistence type="predicted"/>
<name>H1CXZ6_9FIRM</name>
<dbReference type="EMBL" id="ADLT01000007">
    <property type="protein sequence ID" value="EHO63874.1"/>
    <property type="molecule type" value="Genomic_DNA"/>
</dbReference>
<dbReference type="InterPro" id="IPR027417">
    <property type="entry name" value="P-loop_NTPase"/>
</dbReference>
<feature type="domain" description="ATPase AAA-type core" evidence="1">
    <location>
        <begin position="229"/>
        <end position="322"/>
    </location>
</feature>
<evidence type="ECO:0000313" key="2">
    <source>
        <dbReference type="EMBL" id="EHO63874.1"/>
    </source>
</evidence>
<dbReference type="Gene3D" id="3.40.50.300">
    <property type="entry name" value="P-loop containing nucleotide triphosphate hydrolases"/>
    <property type="match status" value="1"/>
</dbReference>
<organism evidence="2 3">
    <name type="scientific">Dialister succinatiphilus YIT 11850</name>
    <dbReference type="NCBI Taxonomy" id="742743"/>
    <lineage>
        <taxon>Bacteria</taxon>
        <taxon>Bacillati</taxon>
        <taxon>Bacillota</taxon>
        <taxon>Negativicutes</taxon>
        <taxon>Veillonellales</taxon>
        <taxon>Veillonellaceae</taxon>
        <taxon>Dialister</taxon>
    </lineage>
</organism>
<accession>H1CXZ6</accession>
<dbReference type="GO" id="GO:0005524">
    <property type="term" value="F:ATP binding"/>
    <property type="evidence" value="ECO:0007669"/>
    <property type="project" value="InterPro"/>
</dbReference>
<reference evidence="2 3" key="1">
    <citation type="submission" date="2011-11" db="EMBL/GenBank/DDBJ databases">
        <title>The Genome Sequence of Dialister succinatiphilus YIT 11850.</title>
        <authorList>
            <consortium name="The Broad Institute Genome Sequencing Platform"/>
            <person name="Earl A."/>
            <person name="Ward D."/>
            <person name="Feldgarden M."/>
            <person name="Gevers D."/>
            <person name="Morotomi M."/>
            <person name="Young S.K."/>
            <person name="Zeng Q."/>
            <person name="Gargeya S."/>
            <person name="Fitzgerald M."/>
            <person name="Haas B."/>
            <person name="Abouelleil A."/>
            <person name="Alvarado L."/>
            <person name="Arachchi H.M."/>
            <person name="Berlin A."/>
            <person name="Brown A."/>
            <person name="Chapman S.B."/>
            <person name="Dunbar C."/>
            <person name="Gearin G."/>
            <person name="Goldberg J."/>
            <person name="Griggs A."/>
            <person name="Gujja S."/>
            <person name="Heiman D."/>
            <person name="Howarth C."/>
            <person name="Lui A."/>
            <person name="MacDonald P.J.P."/>
            <person name="Montmayeur A."/>
            <person name="Murphy C."/>
            <person name="Neiman D."/>
            <person name="Pearson M."/>
            <person name="Priest M."/>
            <person name="Roberts A."/>
            <person name="Saif S."/>
            <person name="Shea T."/>
            <person name="Sisk P."/>
            <person name="Stolte C."/>
            <person name="Sykes S."/>
            <person name="Wortman J."/>
            <person name="Nusbaum C."/>
            <person name="Birren B."/>
        </authorList>
    </citation>
    <scope>NUCLEOTIDE SEQUENCE [LARGE SCALE GENOMIC DNA]</scope>
    <source>
        <strain evidence="2 3">YIT 11850</strain>
    </source>
</reference>
<dbReference type="PATRIC" id="fig|742743.3.peg.235"/>
<keyword evidence="3" id="KW-1185">Reference proteome</keyword>
<dbReference type="Proteomes" id="UP000003277">
    <property type="component" value="Unassembled WGS sequence"/>
</dbReference>
<dbReference type="HOGENOM" id="CLU_707424_0_0_9"/>
<dbReference type="PANTHER" id="PTHR40396:SF1">
    <property type="entry name" value="ATPASE AAA-TYPE CORE DOMAIN-CONTAINING PROTEIN"/>
    <property type="match status" value="1"/>
</dbReference>
<dbReference type="GO" id="GO:0016887">
    <property type="term" value="F:ATP hydrolysis activity"/>
    <property type="evidence" value="ECO:0007669"/>
    <property type="project" value="InterPro"/>
</dbReference>
<dbReference type="Pfam" id="PF13304">
    <property type="entry name" value="AAA_21"/>
    <property type="match status" value="1"/>
</dbReference>
<sequence>MRLTYFSVENFKNFSKLFYIDFSKVKDYGFNTSCLKDNIIKNAIIYGKNAVGKTNFGFALFDITYHLVDKLKDPRVLINYLNADSEKKEASFCYKFQNKNDVFVYSYRKTNAEHLTYECLSVNGKLVFSFDFQEGKGDFSHLSEFGLNTLNWKYRDKDISLIRYMANNLALSSDHPIMKIMNFVNGMLWFCSFGNGNQYVGFSSKLEQIPDFIIKEGYVAEFQDFLNQNGVNESITKAVNPDGSSSLYFKHKRLIPLSMASSGTNALIAFFYWYKHSKGISFLFIDEFDAFYHYELAENIVKLLRDKIPVQAVLTSHNTSLMTNRFMRPDCYFILTADKIVSLPYATDRELRQGHNLEKLYMNGEFDE</sequence>
<protein>
    <recommendedName>
        <fullName evidence="1">ATPase AAA-type core domain-containing protein</fullName>
    </recommendedName>
</protein>
<comment type="caution">
    <text evidence="2">The sequence shown here is derived from an EMBL/GenBank/DDBJ whole genome shotgun (WGS) entry which is preliminary data.</text>
</comment>
<dbReference type="InterPro" id="IPR003959">
    <property type="entry name" value="ATPase_AAA_core"/>
</dbReference>
<dbReference type="STRING" id="742743.HMPREF9453_00234"/>
<dbReference type="SUPFAM" id="SSF52540">
    <property type="entry name" value="P-loop containing nucleoside triphosphate hydrolases"/>
    <property type="match status" value="1"/>
</dbReference>
<dbReference type="AlphaFoldDB" id="H1CXZ6"/>
<dbReference type="PANTHER" id="PTHR40396">
    <property type="entry name" value="ATPASE-LIKE PROTEIN"/>
    <property type="match status" value="1"/>
</dbReference>
<gene>
    <name evidence="2" type="ORF">HMPREF9453_00234</name>
</gene>
<evidence type="ECO:0000259" key="1">
    <source>
        <dbReference type="Pfam" id="PF13304"/>
    </source>
</evidence>
<dbReference type="eggNOG" id="COG1106">
    <property type="taxonomic scope" value="Bacteria"/>
</dbReference>
<evidence type="ECO:0000313" key="3">
    <source>
        <dbReference type="Proteomes" id="UP000003277"/>
    </source>
</evidence>